<feature type="compositionally biased region" description="Basic and acidic residues" evidence="1">
    <location>
        <begin position="1"/>
        <end position="16"/>
    </location>
</feature>
<evidence type="ECO:0000313" key="3">
    <source>
        <dbReference type="Proteomes" id="UP000553632"/>
    </source>
</evidence>
<sequence length="102" mass="11179">SLCKADTDGGRSETQQKEPTSGNHPQTIAKIGRKTVWVHFEVHFEEHLVRVRVLANGKDSLGSGSRANRRVAAVVDEMSDWTPALLLGLEGDLLHPGVDMHI</sequence>
<evidence type="ECO:0000313" key="2">
    <source>
        <dbReference type="EMBL" id="KAF4758797.1"/>
    </source>
</evidence>
<evidence type="ECO:0000256" key="1">
    <source>
        <dbReference type="SAM" id="MobiDB-lite"/>
    </source>
</evidence>
<protein>
    <submittedName>
        <fullName evidence="2">Uncharacterized protein</fullName>
    </submittedName>
</protein>
<dbReference type="Proteomes" id="UP000553632">
    <property type="component" value="Unassembled WGS sequence"/>
</dbReference>
<reference evidence="2 3" key="1">
    <citation type="submission" date="2020-04" db="EMBL/GenBank/DDBJ databases">
        <title>Perkinsus olseni comparative genomics.</title>
        <authorList>
            <person name="Bogema D.R."/>
        </authorList>
    </citation>
    <scope>NUCLEOTIDE SEQUENCE [LARGE SCALE GENOMIC DNA]</scope>
    <source>
        <strain evidence="2 3">ATCC PRA-207</strain>
    </source>
</reference>
<name>A0A7J6UNM9_PEROL</name>
<proteinExistence type="predicted"/>
<gene>
    <name evidence="2" type="ORF">FOZ63_031349</name>
</gene>
<organism evidence="2 3">
    <name type="scientific">Perkinsus olseni</name>
    <name type="common">Perkinsus atlanticus</name>
    <dbReference type="NCBI Taxonomy" id="32597"/>
    <lineage>
        <taxon>Eukaryota</taxon>
        <taxon>Sar</taxon>
        <taxon>Alveolata</taxon>
        <taxon>Perkinsozoa</taxon>
        <taxon>Perkinsea</taxon>
        <taxon>Perkinsida</taxon>
        <taxon>Perkinsidae</taxon>
        <taxon>Perkinsus</taxon>
    </lineage>
</organism>
<dbReference type="EMBL" id="JABANO010000968">
    <property type="protein sequence ID" value="KAF4758797.1"/>
    <property type="molecule type" value="Genomic_DNA"/>
</dbReference>
<feature type="non-terminal residue" evidence="2">
    <location>
        <position position="1"/>
    </location>
</feature>
<feature type="compositionally biased region" description="Polar residues" evidence="1">
    <location>
        <begin position="17"/>
        <end position="26"/>
    </location>
</feature>
<dbReference type="AlphaFoldDB" id="A0A7J6UNM9"/>
<keyword evidence="3" id="KW-1185">Reference proteome</keyword>
<accession>A0A7J6UNM9</accession>
<feature type="non-terminal residue" evidence="2">
    <location>
        <position position="102"/>
    </location>
</feature>
<feature type="region of interest" description="Disordered" evidence="1">
    <location>
        <begin position="1"/>
        <end position="28"/>
    </location>
</feature>
<comment type="caution">
    <text evidence="2">The sequence shown here is derived from an EMBL/GenBank/DDBJ whole genome shotgun (WGS) entry which is preliminary data.</text>
</comment>